<dbReference type="AlphaFoldDB" id="L7CJU9"/>
<dbReference type="Pfam" id="PF03432">
    <property type="entry name" value="Relaxase"/>
    <property type="match status" value="1"/>
</dbReference>
<evidence type="ECO:0000259" key="2">
    <source>
        <dbReference type="Pfam" id="PF03432"/>
    </source>
</evidence>
<evidence type="ECO:0000313" key="4">
    <source>
        <dbReference type="Proteomes" id="UP000010959"/>
    </source>
</evidence>
<name>L7CJU9_RHOBT</name>
<sequence>MFIEMQRGRSFGGLTRYCLGPGEAQVDDRVEFVETRNIATRDPEAAWRVMAARHYMQDDLKAANGIRRGGNGRPVGHMFISWGAEEAANQNLDREAMLTAARGALEAIGAEKHQAIVIAHNDTVENNPHCHIIVNLIGDDGRLKDNTDEKKKLSRFALDHETLVHGEPVVRTRYRNWEDRDAGETPAPVKKKARHLYELEKAAKEGDIAPDEAMRMLGQQRLMERDKQRFEETAKSHREKLQWCREERIRRIEKETKASVKQIKTRTRNEYREYRDQLHDHQFWERGEFNDNEKSIRGSLENAVRLVDWNSTEQRGMKMTRLFNLVVSEKTRREEMVLRQQWERDELRRQQREAEAKQIGRARTEQKDRIAEARKRYLEKSEQMKQRQEAGRDRLKKRQQSITKERNAALSEFRVQQRIRKKERAEERQYIAAMTRENQREKTEDRDEETTDGGSGRSRRPRRERDPRTSRRKRQQRGETDQQYQERAASNQNQKGQDRDQEPDR</sequence>
<reference evidence="3 4" key="1">
    <citation type="journal article" date="2013" name="Mar. Genomics">
        <title>Expression of sulfatases in Rhodopirellula baltica and the diversity of sulfatases in the genus Rhodopirellula.</title>
        <authorList>
            <person name="Wegner C.E."/>
            <person name="Richter-Heitmann T."/>
            <person name="Klindworth A."/>
            <person name="Klockow C."/>
            <person name="Richter M."/>
            <person name="Achstetter T."/>
            <person name="Glockner F.O."/>
            <person name="Harder J."/>
        </authorList>
    </citation>
    <scope>NUCLEOTIDE SEQUENCE [LARGE SCALE GENOMIC DNA]</scope>
    <source>
        <strain evidence="3 4">SWK14</strain>
    </source>
</reference>
<proteinExistence type="predicted"/>
<feature type="compositionally biased region" description="Polar residues" evidence="1">
    <location>
        <begin position="481"/>
        <end position="495"/>
    </location>
</feature>
<dbReference type="Proteomes" id="UP000010959">
    <property type="component" value="Unassembled WGS sequence"/>
</dbReference>
<feature type="compositionally biased region" description="Basic and acidic residues" evidence="1">
    <location>
        <begin position="496"/>
        <end position="505"/>
    </location>
</feature>
<protein>
    <recommendedName>
        <fullName evidence="2">MobA/VirD2-like nuclease domain-containing protein</fullName>
    </recommendedName>
</protein>
<feature type="domain" description="MobA/VirD2-like nuclease" evidence="2">
    <location>
        <begin position="19"/>
        <end position="156"/>
    </location>
</feature>
<comment type="caution">
    <text evidence="3">The sequence shown here is derived from an EMBL/GenBank/DDBJ whole genome shotgun (WGS) entry which is preliminary data.</text>
</comment>
<organism evidence="3 4">
    <name type="scientific">Rhodopirellula baltica SWK14</name>
    <dbReference type="NCBI Taxonomy" id="993516"/>
    <lineage>
        <taxon>Bacteria</taxon>
        <taxon>Pseudomonadati</taxon>
        <taxon>Planctomycetota</taxon>
        <taxon>Planctomycetia</taxon>
        <taxon>Pirellulales</taxon>
        <taxon>Pirellulaceae</taxon>
        <taxon>Rhodopirellula</taxon>
    </lineage>
</organism>
<dbReference type="RefSeq" id="WP_007336718.1">
    <property type="nucleotide sequence ID" value="NZ_AMWG01000030.1"/>
</dbReference>
<evidence type="ECO:0000313" key="3">
    <source>
        <dbReference type="EMBL" id="ELP34519.1"/>
    </source>
</evidence>
<accession>L7CJU9</accession>
<dbReference type="PATRIC" id="fig|993516.3.peg.1619"/>
<feature type="compositionally biased region" description="Basic and acidic residues" evidence="1">
    <location>
        <begin position="378"/>
        <end position="393"/>
    </location>
</feature>
<dbReference type="InterPro" id="IPR005094">
    <property type="entry name" value="Endonuclease_MobA/VirD2"/>
</dbReference>
<dbReference type="EMBL" id="AMWG01000030">
    <property type="protein sequence ID" value="ELP34519.1"/>
    <property type="molecule type" value="Genomic_DNA"/>
</dbReference>
<feature type="region of interest" description="Disordered" evidence="1">
    <location>
        <begin position="378"/>
        <end position="505"/>
    </location>
</feature>
<gene>
    <name evidence="3" type="ORF">RBSWK_01529</name>
</gene>
<evidence type="ECO:0000256" key="1">
    <source>
        <dbReference type="SAM" id="MobiDB-lite"/>
    </source>
</evidence>